<protein>
    <submittedName>
        <fullName evidence="2">Uncharacterized protein</fullName>
    </submittedName>
</protein>
<dbReference type="Gramene" id="OGLUM08G11040.1">
    <property type="protein sequence ID" value="OGLUM08G11040.1"/>
    <property type="gene ID" value="OGLUM08G11040"/>
</dbReference>
<accession>A0A0E0ATU4</accession>
<feature type="region of interest" description="Disordered" evidence="1">
    <location>
        <begin position="1"/>
        <end position="35"/>
    </location>
</feature>
<evidence type="ECO:0000313" key="2">
    <source>
        <dbReference type="EnsemblPlants" id="OGLUM08G11040.1"/>
    </source>
</evidence>
<dbReference type="EnsemblPlants" id="OGLUM08G11040.1">
    <property type="protein sequence ID" value="OGLUM08G11040.1"/>
    <property type="gene ID" value="OGLUM08G11040"/>
</dbReference>
<feature type="region of interest" description="Disordered" evidence="1">
    <location>
        <begin position="123"/>
        <end position="180"/>
    </location>
</feature>
<feature type="compositionally biased region" description="Basic and acidic residues" evidence="1">
    <location>
        <begin position="19"/>
        <end position="31"/>
    </location>
</feature>
<evidence type="ECO:0000313" key="3">
    <source>
        <dbReference type="Proteomes" id="UP000026961"/>
    </source>
</evidence>
<dbReference type="HOGENOM" id="CLU_1121578_0_0_1"/>
<dbReference type="AlphaFoldDB" id="A0A0E0ATU4"/>
<reference evidence="2" key="1">
    <citation type="submission" date="2015-04" db="UniProtKB">
        <authorList>
            <consortium name="EnsemblPlants"/>
        </authorList>
    </citation>
    <scope>IDENTIFICATION</scope>
</reference>
<dbReference type="Proteomes" id="UP000026961">
    <property type="component" value="Chromosome 8"/>
</dbReference>
<feature type="compositionally biased region" description="Basic and acidic residues" evidence="1">
    <location>
        <begin position="221"/>
        <end position="248"/>
    </location>
</feature>
<reference evidence="2" key="2">
    <citation type="submission" date="2018-05" db="EMBL/GenBank/DDBJ databases">
        <title>OgluRS3 (Oryza glumaepatula Reference Sequence Version 3).</title>
        <authorList>
            <person name="Zhang J."/>
            <person name="Kudrna D."/>
            <person name="Lee S."/>
            <person name="Talag J."/>
            <person name="Welchert J."/>
            <person name="Wing R.A."/>
        </authorList>
    </citation>
    <scope>NUCLEOTIDE SEQUENCE [LARGE SCALE GENOMIC DNA]</scope>
</reference>
<name>A0A0E0ATU4_9ORYZ</name>
<feature type="compositionally biased region" description="Basic residues" evidence="1">
    <location>
        <begin position="1"/>
        <end position="18"/>
    </location>
</feature>
<feature type="region of interest" description="Disordered" evidence="1">
    <location>
        <begin position="214"/>
        <end position="248"/>
    </location>
</feature>
<evidence type="ECO:0000256" key="1">
    <source>
        <dbReference type="SAM" id="MobiDB-lite"/>
    </source>
</evidence>
<feature type="compositionally biased region" description="Gly residues" evidence="1">
    <location>
        <begin position="159"/>
        <end position="168"/>
    </location>
</feature>
<organism evidence="2">
    <name type="scientific">Oryza glumipatula</name>
    <dbReference type="NCBI Taxonomy" id="40148"/>
    <lineage>
        <taxon>Eukaryota</taxon>
        <taxon>Viridiplantae</taxon>
        <taxon>Streptophyta</taxon>
        <taxon>Embryophyta</taxon>
        <taxon>Tracheophyta</taxon>
        <taxon>Spermatophyta</taxon>
        <taxon>Magnoliopsida</taxon>
        <taxon>Liliopsida</taxon>
        <taxon>Poales</taxon>
        <taxon>Poaceae</taxon>
        <taxon>BOP clade</taxon>
        <taxon>Oryzoideae</taxon>
        <taxon>Oryzeae</taxon>
        <taxon>Oryzinae</taxon>
        <taxon>Oryza</taxon>
    </lineage>
</organism>
<proteinExistence type="predicted"/>
<keyword evidence="3" id="KW-1185">Reference proteome</keyword>
<sequence>MKKGKKKKNGKRNRSWRRHCPESPPRAEQRRPSIRHRCASNRTKVLAVAALVLGSAAHPPPLLSSTREGDARPSTNAARLRRLWGFAGTATCPHIPFPGGLLRRTPPRVVGVGRKWLTGDGGGRGWLTGGGGGRGWLTDGGGGHGWPPDQNSSYRGGTPKRGGGGACGGRTPPPPTARTPAIVATPRVASWYQSIAAEEVAAIADEVTAAAEEEAAAAATLEERGREEEERGNIFTSTREREKPDDWE</sequence>
<feature type="compositionally biased region" description="Gly residues" evidence="1">
    <location>
        <begin position="123"/>
        <end position="145"/>
    </location>
</feature>